<evidence type="ECO:0000313" key="4">
    <source>
        <dbReference type="Proteomes" id="UP001492380"/>
    </source>
</evidence>
<feature type="compositionally biased region" description="Acidic residues" evidence="1">
    <location>
        <begin position="255"/>
        <end position="265"/>
    </location>
</feature>
<evidence type="ECO:0000259" key="2">
    <source>
        <dbReference type="Pfam" id="PF12898"/>
    </source>
</evidence>
<feature type="region of interest" description="Disordered" evidence="1">
    <location>
        <begin position="114"/>
        <end position="143"/>
    </location>
</feature>
<organism evidence="3 4">
    <name type="scientific">Phyllosticta capitalensis</name>
    <dbReference type="NCBI Taxonomy" id="121624"/>
    <lineage>
        <taxon>Eukaryota</taxon>
        <taxon>Fungi</taxon>
        <taxon>Dikarya</taxon>
        <taxon>Ascomycota</taxon>
        <taxon>Pezizomycotina</taxon>
        <taxon>Dothideomycetes</taxon>
        <taxon>Dothideomycetes incertae sedis</taxon>
        <taxon>Botryosphaeriales</taxon>
        <taxon>Phyllostictaceae</taxon>
        <taxon>Phyllosticta</taxon>
    </lineage>
</organism>
<accession>A0ABR1Z5G4</accession>
<feature type="compositionally biased region" description="Polar residues" evidence="1">
    <location>
        <begin position="201"/>
        <end position="222"/>
    </location>
</feature>
<gene>
    <name evidence="3" type="ORF">HDK90DRAFT_506977</name>
</gene>
<feature type="compositionally biased region" description="Basic and acidic residues" evidence="1">
    <location>
        <begin position="233"/>
        <end position="249"/>
    </location>
</feature>
<dbReference type="Pfam" id="PF12898">
    <property type="entry name" value="Stc1"/>
    <property type="match status" value="1"/>
</dbReference>
<evidence type="ECO:0000313" key="3">
    <source>
        <dbReference type="EMBL" id="KAK8247300.1"/>
    </source>
</evidence>
<dbReference type="InterPro" id="IPR024630">
    <property type="entry name" value="Stc1"/>
</dbReference>
<protein>
    <recommendedName>
        <fullName evidence="2">Stc1 domain-containing protein</fullName>
    </recommendedName>
</protein>
<evidence type="ECO:0000256" key="1">
    <source>
        <dbReference type="SAM" id="MobiDB-lite"/>
    </source>
</evidence>
<proteinExistence type="predicted"/>
<name>A0ABR1Z5G4_9PEZI</name>
<sequence length="265" mass="28371">MPGSRTPSYGYRDADVANLSLPPLITCERCNKKKAHRNFAKKRQLDAKLNLSKGKGAKAICMLCTGSPIKELECIVCDTWKALDDYAKAQRKNPDCATCEKCMKNQLETEPIEVGGARGYDDDSDDEDGAGCTMDAPTLPGESEGLSVDLLGLCIGEKGEGNGNGVKQSGHASPAVKSPGGQSASGGVPLTYGFNPKAYSSRASSTINSMANNPPASKNSNFAKVGAYKAPKPKKEEKKEEKKDSDSESWHGQQEDDEELDEDEI</sequence>
<dbReference type="EMBL" id="JBBWRZ010000001">
    <property type="protein sequence ID" value="KAK8247300.1"/>
    <property type="molecule type" value="Genomic_DNA"/>
</dbReference>
<feature type="region of interest" description="Disordered" evidence="1">
    <location>
        <begin position="161"/>
        <end position="265"/>
    </location>
</feature>
<comment type="caution">
    <text evidence="3">The sequence shown here is derived from an EMBL/GenBank/DDBJ whole genome shotgun (WGS) entry which is preliminary data.</text>
</comment>
<reference evidence="3 4" key="1">
    <citation type="submission" date="2024-04" db="EMBL/GenBank/DDBJ databases">
        <title>Phyllosticta paracitricarpa is synonymous to the EU quarantine fungus P. citricarpa based on phylogenomic analyses.</title>
        <authorList>
            <consortium name="Lawrence Berkeley National Laboratory"/>
            <person name="Van Ingen-Buijs V.A."/>
            <person name="Van Westerhoven A.C."/>
            <person name="Haridas S."/>
            <person name="Skiadas P."/>
            <person name="Martin F."/>
            <person name="Groenewald J.Z."/>
            <person name="Crous P.W."/>
            <person name="Seidl M.F."/>
        </authorList>
    </citation>
    <scope>NUCLEOTIDE SEQUENCE [LARGE SCALE GENOMIC DNA]</scope>
    <source>
        <strain evidence="3 4">CBS 123374</strain>
    </source>
</reference>
<keyword evidence="4" id="KW-1185">Reference proteome</keyword>
<dbReference type="Proteomes" id="UP001492380">
    <property type="component" value="Unassembled WGS sequence"/>
</dbReference>
<feature type="domain" description="Stc1" evidence="2">
    <location>
        <begin position="27"/>
        <end position="103"/>
    </location>
</feature>